<reference evidence="1" key="2">
    <citation type="journal article" date="2015" name="Fish Shellfish Immunol.">
        <title>Early steps in the European eel (Anguilla anguilla)-Vibrio vulnificus interaction in the gills: Role of the RtxA13 toxin.</title>
        <authorList>
            <person name="Callol A."/>
            <person name="Pajuelo D."/>
            <person name="Ebbesson L."/>
            <person name="Teles M."/>
            <person name="MacKenzie S."/>
            <person name="Amaro C."/>
        </authorList>
    </citation>
    <scope>NUCLEOTIDE SEQUENCE</scope>
</reference>
<reference evidence="1" key="1">
    <citation type="submission" date="2014-11" db="EMBL/GenBank/DDBJ databases">
        <authorList>
            <person name="Amaro Gonzalez C."/>
        </authorList>
    </citation>
    <scope>NUCLEOTIDE SEQUENCE</scope>
</reference>
<sequence length="83" mass="9785">MKTYFCFPFVSLLCWLEMKKAVSFKNFTYLLALQCFCFGSLTWENMRGGETSISLLTKKSLFILVQSDIYNKLWKIVLRSSEF</sequence>
<protein>
    <submittedName>
        <fullName evidence="1">Uncharacterized protein</fullName>
    </submittedName>
</protein>
<evidence type="ECO:0000313" key="1">
    <source>
        <dbReference type="EMBL" id="JAH99125.1"/>
    </source>
</evidence>
<proteinExistence type="predicted"/>
<organism evidence="1">
    <name type="scientific">Anguilla anguilla</name>
    <name type="common">European freshwater eel</name>
    <name type="synonym">Muraena anguilla</name>
    <dbReference type="NCBI Taxonomy" id="7936"/>
    <lineage>
        <taxon>Eukaryota</taxon>
        <taxon>Metazoa</taxon>
        <taxon>Chordata</taxon>
        <taxon>Craniata</taxon>
        <taxon>Vertebrata</taxon>
        <taxon>Euteleostomi</taxon>
        <taxon>Actinopterygii</taxon>
        <taxon>Neopterygii</taxon>
        <taxon>Teleostei</taxon>
        <taxon>Anguilliformes</taxon>
        <taxon>Anguillidae</taxon>
        <taxon>Anguilla</taxon>
    </lineage>
</organism>
<name>A0A0E9XBA9_ANGAN</name>
<dbReference type="EMBL" id="GBXM01009452">
    <property type="protein sequence ID" value="JAH99125.1"/>
    <property type="molecule type" value="Transcribed_RNA"/>
</dbReference>
<dbReference type="AlphaFoldDB" id="A0A0E9XBA9"/>
<accession>A0A0E9XBA9</accession>